<evidence type="ECO:0000256" key="7">
    <source>
        <dbReference type="ARBA" id="ARBA00023224"/>
    </source>
</evidence>
<dbReference type="OrthoDB" id="10037617at2759"/>
<accession>A0A433U454</accession>
<feature type="transmembrane region" description="Helical" evidence="9">
    <location>
        <begin position="221"/>
        <end position="240"/>
    </location>
</feature>
<dbReference type="Proteomes" id="UP000271974">
    <property type="component" value="Unassembled WGS sequence"/>
</dbReference>
<evidence type="ECO:0000256" key="9">
    <source>
        <dbReference type="SAM" id="Phobius"/>
    </source>
</evidence>
<dbReference type="SUPFAM" id="SSF81321">
    <property type="entry name" value="Family A G protein-coupled receptor-like"/>
    <property type="match status" value="1"/>
</dbReference>
<feature type="transmembrane region" description="Helical" evidence="9">
    <location>
        <begin position="125"/>
        <end position="146"/>
    </location>
</feature>
<comment type="similarity">
    <text evidence="8">Belongs to the G-protein coupled receptor 1 family.</text>
</comment>
<keyword evidence="2 8" id="KW-0812">Transmembrane</keyword>
<organism evidence="11 12">
    <name type="scientific">Elysia chlorotica</name>
    <name type="common">Eastern emerald elysia</name>
    <name type="synonym">Sea slug</name>
    <dbReference type="NCBI Taxonomy" id="188477"/>
    <lineage>
        <taxon>Eukaryota</taxon>
        <taxon>Metazoa</taxon>
        <taxon>Spiralia</taxon>
        <taxon>Lophotrochozoa</taxon>
        <taxon>Mollusca</taxon>
        <taxon>Gastropoda</taxon>
        <taxon>Heterobranchia</taxon>
        <taxon>Euthyneura</taxon>
        <taxon>Panpulmonata</taxon>
        <taxon>Sacoglossa</taxon>
        <taxon>Placobranchoidea</taxon>
        <taxon>Plakobranchidae</taxon>
        <taxon>Elysia</taxon>
    </lineage>
</organism>
<evidence type="ECO:0000313" key="12">
    <source>
        <dbReference type="Proteomes" id="UP000271974"/>
    </source>
</evidence>
<feature type="non-terminal residue" evidence="11">
    <location>
        <position position="1"/>
    </location>
</feature>
<keyword evidence="3 9" id="KW-1133">Transmembrane helix</keyword>
<protein>
    <recommendedName>
        <fullName evidence="10">G-protein coupled receptors family 1 profile domain-containing protein</fullName>
    </recommendedName>
</protein>
<name>A0A433U454_ELYCH</name>
<dbReference type="AlphaFoldDB" id="A0A433U454"/>
<evidence type="ECO:0000256" key="8">
    <source>
        <dbReference type="RuleBase" id="RU000688"/>
    </source>
</evidence>
<dbReference type="PRINTS" id="PR00237">
    <property type="entry name" value="GPCRRHODOPSN"/>
</dbReference>
<proteinExistence type="inferred from homology"/>
<feature type="domain" description="G-protein coupled receptors family 1 profile" evidence="10">
    <location>
        <begin position="24"/>
        <end position="284"/>
    </location>
</feature>
<evidence type="ECO:0000256" key="1">
    <source>
        <dbReference type="ARBA" id="ARBA00004141"/>
    </source>
</evidence>
<dbReference type="PANTHER" id="PTHR24243:SF224">
    <property type="entry name" value="G-PROTEIN COUPLED RECEPTOR 19-RELATED"/>
    <property type="match status" value="1"/>
</dbReference>
<comment type="caution">
    <text evidence="11">The sequence shown here is derived from an EMBL/GenBank/DDBJ whole genome shotgun (WGS) entry which is preliminary data.</text>
</comment>
<dbReference type="PANTHER" id="PTHR24243">
    <property type="entry name" value="G-PROTEIN COUPLED RECEPTOR"/>
    <property type="match status" value="1"/>
</dbReference>
<keyword evidence="5 9" id="KW-0472">Membrane</keyword>
<feature type="transmembrane region" description="Helical" evidence="9">
    <location>
        <begin position="45"/>
        <end position="74"/>
    </location>
</feature>
<evidence type="ECO:0000313" key="11">
    <source>
        <dbReference type="EMBL" id="RUS88599.1"/>
    </source>
</evidence>
<keyword evidence="7 8" id="KW-0807">Transducer</keyword>
<dbReference type="PROSITE" id="PS00237">
    <property type="entry name" value="G_PROTEIN_RECEP_F1_1"/>
    <property type="match status" value="1"/>
</dbReference>
<dbReference type="InterPro" id="IPR017452">
    <property type="entry name" value="GPCR_Rhodpsn_7TM"/>
</dbReference>
<dbReference type="GO" id="GO:0004930">
    <property type="term" value="F:G protein-coupled receptor activity"/>
    <property type="evidence" value="ECO:0007669"/>
    <property type="project" value="UniProtKB-KW"/>
</dbReference>
<evidence type="ECO:0000256" key="3">
    <source>
        <dbReference type="ARBA" id="ARBA00022989"/>
    </source>
</evidence>
<evidence type="ECO:0000256" key="6">
    <source>
        <dbReference type="ARBA" id="ARBA00023170"/>
    </source>
</evidence>
<comment type="subcellular location">
    <subcellularLocation>
        <location evidence="1">Membrane</location>
        <topology evidence="1">Multi-pass membrane protein</topology>
    </subcellularLocation>
</comment>
<dbReference type="SMR" id="A0A433U454"/>
<dbReference type="EMBL" id="RQTK01000078">
    <property type="protein sequence ID" value="RUS88599.1"/>
    <property type="molecule type" value="Genomic_DNA"/>
</dbReference>
<sequence>ATSLHGTVLLSLLFSAIFAIGIAGNLLVIAVIVRDSKMRQSVTNLMIINLAIADLVIMFLNVPEMLMFVMGGAWLLGPAACKANRFILTSALYCSVLSLLALCVERFIAIVFPLKAHELCSRRKIVGAILFIWPLALGCGLPVALYNVEVTRGRGGLKLCLIRLPGEDWRRSLMLYKFTESALFYFIPMVLQVGAPYCVCSYPNLHRKKNPASDTIRARKGVVKMLISSVLLYFLSYSPLQARLLYKSLAARPGAQPTFFDSMDFFVLVMVMTLLNSAANPVLYAIFSQNFRRNFQRCLCC</sequence>
<feature type="transmembrane region" description="Helical" evidence="9">
    <location>
        <begin position="12"/>
        <end position="33"/>
    </location>
</feature>
<dbReference type="SMART" id="SM01381">
    <property type="entry name" value="7TM_GPCR_Srsx"/>
    <property type="match status" value="1"/>
</dbReference>
<reference evidence="11 12" key="1">
    <citation type="submission" date="2019-01" db="EMBL/GenBank/DDBJ databases">
        <title>A draft genome assembly of the solar-powered sea slug Elysia chlorotica.</title>
        <authorList>
            <person name="Cai H."/>
            <person name="Li Q."/>
            <person name="Fang X."/>
            <person name="Li J."/>
            <person name="Curtis N.E."/>
            <person name="Altenburger A."/>
            <person name="Shibata T."/>
            <person name="Feng M."/>
            <person name="Maeda T."/>
            <person name="Schwartz J.A."/>
            <person name="Shigenobu S."/>
            <person name="Lundholm N."/>
            <person name="Nishiyama T."/>
            <person name="Yang H."/>
            <person name="Hasebe M."/>
            <person name="Li S."/>
            <person name="Pierce S.K."/>
            <person name="Wang J."/>
        </authorList>
    </citation>
    <scope>NUCLEOTIDE SEQUENCE [LARGE SCALE GENOMIC DNA]</scope>
    <source>
        <strain evidence="11">EC2010</strain>
        <tissue evidence="11">Whole organism of an adult</tissue>
    </source>
</reference>
<evidence type="ECO:0000256" key="2">
    <source>
        <dbReference type="ARBA" id="ARBA00022692"/>
    </source>
</evidence>
<gene>
    <name evidence="11" type="ORF">EGW08_003625</name>
</gene>
<evidence type="ECO:0000259" key="10">
    <source>
        <dbReference type="PROSITE" id="PS50262"/>
    </source>
</evidence>
<evidence type="ECO:0000256" key="4">
    <source>
        <dbReference type="ARBA" id="ARBA00023040"/>
    </source>
</evidence>
<feature type="non-terminal residue" evidence="11">
    <location>
        <position position="301"/>
    </location>
</feature>
<feature type="transmembrane region" description="Helical" evidence="9">
    <location>
        <begin position="86"/>
        <end position="104"/>
    </location>
</feature>
<keyword evidence="12" id="KW-1185">Reference proteome</keyword>
<dbReference type="Gene3D" id="1.20.1070.10">
    <property type="entry name" value="Rhodopsin 7-helix transmembrane proteins"/>
    <property type="match status" value="1"/>
</dbReference>
<evidence type="ECO:0000256" key="5">
    <source>
        <dbReference type="ARBA" id="ARBA00023136"/>
    </source>
</evidence>
<dbReference type="Pfam" id="PF00001">
    <property type="entry name" value="7tm_1"/>
    <property type="match status" value="1"/>
</dbReference>
<dbReference type="GO" id="GO:0005886">
    <property type="term" value="C:plasma membrane"/>
    <property type="evidence" value="ECO:0007669"/>
    <property type="project" value="TreeGrafter"/>
</dbReference>
<dbReference type="InterPro" id="IPR000276">
    <property type="entry name" value="GPCR_Rhodpsn"/>
</dbReference>
<keyword evidence="4 8" id="KW-0297">G-protein coupled receptor</keyword>
<feature type="transmembrane region" description="Helical" evidence="9">
    <location>
        <begin position="182"/>
        <end position="200"/>
    </location>
</feature>
<dbReference type="PROSITE" id="PS50262">
    <property type="entry name" value="G_PROTEIN_RECEP_F1_2"/>
    <property type="match status" value="1"/>
</dbReference>
<keyword evidence="6 8" id="KW-0675">Receptor</keyword>
<feature type="transmembrane region" description="Helical" evidence="9">
    <location>
        <begin position="265"/>
        <end position="287"/>
    </location>
</feature>